<name>A0ABW1FIJ9_9ACTN</name>
<feature type="transmembrane region" description="Helical" evidence="2">
    <location>
        <begin position="389"/>
        <end position="412"/>
    </location>
</feature>
<feature type="transmembrane region" description="Helical" evidence="2">
    <location>
        <begin position="450"/>
        <end position="469"/>
    </location>
</feature>
<evidence type="ECO:0000256" key="2">
    <source>
        <dbReference type="SAM" id="Phobius"/>
    </source>
</evidence>
<evidence type="ECO:0000313" key="3">
    <source>
        <dbReference type="EMBL" id="MFC5893059.1"/>
    </source>
</evidence>
<dbReference type="EMBL" id="JBHSPW010000003">
    <property type="protein sequence ID" value="MFC5893059.1"/>
    <property type="molecule type" value="Genomic_DNA"/>
</dbReference>
<comment type="caution">
    <text evidence="3">The sequence shown here is derived from an EMBL/GenBank/DDBJ whole genome shotgun (WGS) entry which is preliminary data.</text>
</comment>
<organism evidence="3 4">
    <name type="scientific">Streptomyces ramulosus</name>
    <dbReference type="NCBI Taxonomy" id="47762"/>
    <lineage>
        <taxon>Bacteria</taxon>
        <taxon>Bacillati</taxon>
        <taxon>Actinomycetota</taxon>
        <taxon>Actinomycetes</taxon>
        <taxon>Kitasatosporales</taxon>
        <taxon>Streptomycetaceae</taxon>
        <taxon>Streptomyces</taxon>
    </lineage>
</organism>
<gene>
    <name evidence="3" type="ORF">ACFP3M_09560</name>
</gene>
<feature type="compositionally biased region" description="Low complexity" evidence="1">
    <location>
        <begin position="133"/>
        <end position="142"/>
    </location>
</feature>
<accession>A0ABW1FIJ9</accession>
<dbReference type="Proteomes" id="UP001596241">
    <property type="component" value="Unassembled WGS sequence"/>
</dbReference>
<evidence type="ECO:0000313" key="4">
    <source>
        <dbReference type="Proteomes" id="UP001596241"/>
    </source>
</evidence>
<sequence>MTTSTDSPDHEPSRTPALAATPAHALRRPPAPWRATRRPLAAGRPPREATPAGPLSLAGHPPREAAPAGPAPAPGHPPRGADPAGHPAQGEYAAGHPFREVPPAGHPAPEASAAEDPRRQVPPTGRPAHGESAAHPPWDAPAAEPPEPAAVAPPLREVSPPREAAASPPADPVGTLIHHHRRLCAHAVDPLEIAAGLEAHGLTDRTAARFRHRDVFSLAEELYARVPRARTATVPPPEPARRGTAVRAGLQLLPGAVCAATLAALAAVHPGHPLARPATAAAGAALVLLALRLALRTGPLGVRRTGRPPVAAPLAVAWTVCHALPGDAPLTALLAGGPGLPPPWPHPDAAIALALTCAVAPAAVLARWFGRRARRGLAVSRGLDEFASLIRPLLLVATLLYAAAQLALLLGARRLTGGPADPPAALVAVTALGTLLFLARLLAVHGFPAAATAGPVAAAALEALAPALVRAARLPGAGALARPVEALTAAAGPAAVPALACSAAALVLLGHALRTLTGARAHPVLAEPEAARP</sequence>
<feature type="transmembrane region" description="Helical" evidence="2">
    <location>
        <begin position="248"/>
        <end position="268"/>
    </location>
</feature>
<feature type="transmembrane region" description="Helical" evidence="2">
    <location>
        <begin position="424"/>
        <end position="443"/>
    </location>
</feature>
<keyword evidence="2" id="KW-0812">Transmembrane</keyword>
<feature type="transmembrane region" description="Helical" evidence="2">
    <location>
        <begin position="274"/>
        <end position="295"/>
    </location>
</feature>
<keyword evidence="2" id="KW-1133">Transmembrane helix</keyword>
<feature type="transmembrane region" description="Helical" evidence="2">
    <location>
        <begin position="315"/>
        <end position="337"/>
    </location>
</feature>
<evidence type="ECO:0000256" key="1">
    <source>
        <dbReference type="SAM" id="MobiDB-lite"/>
    </source>
</evidence>
<feature type="region of interest" description="Disordered" evidence="1">
    <location>
        <begin position="1"/>
        <end position="174"/>
    </location>
</feature>
<evidence type="ECO:0008006" key="5">
    <source>
        <dbReference type="Google" id="ProtNLM"/>
    </source>
</evidence>
<feature type="transmembrane region" description="Helical" evidence="2">
    <location>
        <begin position="489"/>
        <end position="510"/>
    </location>
</feature>
<feature type="compositionally biased region" description="Low complexity" evidence="1">
    <location>
        <begin position="14"/>
        <end position="24"/>
    </location>
</feature>
<protein>
    <recommendedName>
        <fullName evidence="5">Integral membrane protein</fullName>
    </recommendedName>
</protein>
<keyword evidence="4" id="KW-1185">Reference proteome</keyword>
<feature type="transmembrane region" description="Helical" evidence="2">
    <location>
        <begin position="349"/>
        <end position="369"/>
    </location>
</feature>
<reference evidence="4" key="1">
    <citation type="journal article" date="2019" name="Int. J. Syst. Evol. Microbiol.">
        <title>The Global Catalogue of Microorganisms (GCM) 10K type strain sequencing project: providing services to taxonomists for standard genome sequencing and annotation.</title>
        <authorList>
            <consortium name="The Broad Institute Genomics Platform"/>
            <consortium name="The Broad Institute Genome Sequencing Center for Infectious Disease"/>
            <person name="Wu L."/>
            <person name="Ma J."/>
        </authorList>
    </citation>
    <scope>NUCLEOTIDE SEQUENCE [LARGE SCALE GENOMIC DNA]</scope>
    <source>
        <strain evidence="4">CGMCC 1.15809</strain>
    </source>
</reference>
<keyword evidence="2" id="KW-0472">Membrane</keyword>
<proteinExistence type="predicted"/>
<dbReference type="RefSeq" id="WP_386459292.1">
    <property type="nucleotide sequence ID" value="NZ_JBHSPW010000003.1"/>
</dbReference>